<gene>
    <name evidence="1" type="ORF">NVI5450_1630</name>
</gene>
<evidence type="ECO:0000313" key="1">
    <source>
        <dbReference type="EMBL" id="SGY94805.1"/>
    </source>
</evidence>
<sequence>MDFTKFNNLDNIYVWDEETQILEKLVDNLKWETLKDEDESQEDYEKRADYFVKYDDVFESEESFLKFCIAEGEELGSILSYADVYEINEENLYKSEFSKKGTSSSLPLCLWFEEQAIRFFQIPVIKETYGEPKKYYSDYQAALEFYRLEKLSKEQHLYEDPFVDAMVAALEPKIPDSIYGLFEDGELDSLIGELNDRTLAEEDQK</sequence>
<protein>
    <submittedName>
        <fullName evidence="1">Lipoprotein</fullName>
    </submittedName>
</protein>
<dbReference type="Proteomes" id="UP000183794">
    <property type="component" value="Unassembled WGS sequence"/>
</dbReference>
<dbReference type="AlphaFoldDB" id="A0A1L0BBP4"/>
<dbReference type="EMBL" id="FPLD01000051">
    <property type="protein sequence ID" value="SGY94805.1"/>
    <property type="molecule type" value="Genomic_DNA"/>
</dbReference>
<accession>A0A1L0BBP4</accession>
<reference evidence="1 2" key="1">
    <citation type="submission" date="2016-11" db="EMBL/GenBank/DDBJ databases">
        <authorList>
            <person name="Jaros S."/>
            <person name="Januszkiewicz K."/>
            <person name="Wedrychowicz H."/>
        </authorList>
    </citation>
    <scope>NUCLEOTIDE SEQUENCE [LARGE SCALE GENOMIC DNA]</scope>
    <source>
        <strain evidence="1">NVI 5450</strain>
    </source>
</reference>
<keyword evidence="1" id="KW-0449">Lipoprotein</keyword>
<dbReference type="RefSeq" id="WP_075518121.1">
    <property type="nucleotide sequence ID" value="NZ_FPLD01000051.1"/>
</dbReference>
<proteinExistence type="predicted"/>
<evidence type="ECO:0000313" key="2">
    <source>
        <dbReference type="Proteomes" id="UP000183794"/>
    </source>
</evidence>
<name>A0A1L0BBP4_9GAMM</name>
<organism evidence="1 2">
    <name type="scientific">Moritella viscosa</name>
    <dbReference type="NCBI Taxonomy" id="80854"/>
    <lineage>
        <taxon>Bacteria</taxon>
        <taxon>Pseudomonadati</taxon>
        <taxon>Pseudomonadota</taxon>
        <taxon>Gammaproteobacteria</taxon>
        <taxon>Alteromonadales</taxon>
        <taxon>Moritellaceae</taxon>
        <taxon>Moritella</taxon>
    </lineage>
</organism>